<sequence>MPKDRFVNANPYEELKVSDEERLQLIDLVDGFVTEHFHKYEAFVNVDKHKVDEQHWKLVKSKDNQHVYAERSGKNKASTDGATDIPVVLSVGTLVGDVDDVMFGVVNPTLDVMRVKASQLEHNVIDVYASGTVVPGGKIARFLSIQVAAEAMLSATKYVRCGQMKKLSWMMQHRHSAFQLQHQQRSEKCIMCEKKVNSGIITSPLHWSPYGASDSPAKTPANATLKFDVELLAFGPKAKEM</sequence>
<dbReference type="PANTHER" id="PTHR13510:SF44">
    <property type="entry name" value="RABENOSYN-5"/>
    <property type="match status" value="1"/>
</dbReference>
<evidence type="ECO:0000313" key="2">
    <source>
        <dbReference type="Proteomes" id="UP000434957"/>
    </source>
</evidence>
<proteinExistence type="predicted"/>
<name>A0A6A4G4S3_9STRA</name>
<keyword evidence="2" id="KW-1185">Reference proteome</keyword>
<dbReference type="InterPro" id="IPR052727">
    <property type="entry name" value="Rab4/Rab5_effector"/>
</dbReference>
<accession>A0A6A4G4S3</accession>
<reference evidence="1 2" key="1">
    <citation type="submission" date="2018-08" db="EMBL/GenBank/DDBJ databases">
        <title>Genomic investigation of the strawberry pathogen Phytophthora fragariae indicates pathogenicity is determined by transcriptional variation in three key races.</title>
        <authorList>
            <person name="Adams T.M."/>
            <person name="Armitage A.D."/>
            <person name="Sobczyk M.K."/>
            <person name="Bates H.J."/>
            <person name="Dunwell J.M."/>
            <person name="Nellist C.F."/>
            <person name="Harrison R.J."/>
        </authorList>
    </citation>
    <scope>NUCLEOTIDE SEQUENCE [LARGE SCALE GENOMIC DNA]</scope>
    <source>
        <strain evidence="1 2">SCRP333</strain>
    </source>
</reference>
<protein>
    <submittedName>
        <fullName evidence="1">Uncharacterized protein</fullName>
    </submittedName>
</protein>
<organism evidence="1 2">
    <name type="scientific">Phytophthora rubi</name>
    <dbReference type="NCBI Taxonomy" id="129364"/>
    <lineage>
        <taxon>Eukaryota</taxon>
        <taxon>Sar</taxon>
        <taxon>Stramenopiles</taxon>
        <taxon>Oomycota</taxon>
        <taxon>Peronosporomycetes</taxon>
        <taxon>Peronosporales</taxon>
        <taxon>Peronosporaceae</taxon>
        <taxon>Phytophthora</taxon>
    </lineage>
</organism>
<dbReference type="Proteomes" id="UP000434957">
    <property type="component" value="Unassembled WGS sequence"/>
</dbReference>
<evidence type="ECO:0000313" key="1">
    <source>
        <dbReference type="EMBL" id="KAE9358468.1"/>
    </source>
</evidence>
<dbReference type="AlphaFoldDB" id="A0A6A4G4S3"/>
<gene>
    <name evidence="1" type="ORF">PR003_g1268</name>
</gene>
<dbReference type="EMBL" id="QXFT01000034">
    <property type="protein sequence ID" value="KAE9358468.1"/>
    <property type="molecule type" value="Genomic_DNA"/>
</dbReference>
<dbReference type="PANTHER" id="PTHR13510">
    <property type="entry name" value="FYVE-FINGER-CONTAINING RAB5 EFFECTOR PROTEIN RABENOSYN-5-RELATED"/>
    <property type="match status" value="1"/>
</dbReference>
<comment type="caution">
    <text evidence="1">The sequence shown here is derived from an EMBL/GenBank/DDBJ whole genome shotgun (WGS) entry which is preliminary data.</text>
</comment>